<dbReference type="AlphaFoldDB" id="A0A418JGR3"/>
<comment type="caution">
    <text evidence="6">The sequence shown here is derived from an EMBL/GenBank/DDBJ whole genome shotgun (WGS) entry which is preliminary data.</text>
</comment>
<evidence type="ECO:0000256" key="4">
    <source>
        <dbReference type="ARBA" id="ARBA00031226"/>
    </source>
</evidence>
<reference evidence="6 7" key="1">
    <citation type="journal article" date="2016" name="Front. Microbiol.">
        <title>Comprehensive Phylogenetic Analysis of Bovine Non-aureus Staphylococci Species Based on Whole-Genome Sequencing.</title>
        <authorList>
            <person name="Naushad S."/>
            <person name="Barkema H.W."/>
            <person name="Luby C."/>
            <person name="Condas L.A."/>
            <person name="Nobrega D.B."/>
            <person name="Carson D.A."/>
            <person name="De Buck J."/>
        </authorList>
    </citation>
    <scope>NUCLEOTIDE SEQUENCE [LARGE SCALE GENOMIC DNA]</scope>
    <source>
        <strain evidence="6 7">SNUC 5959</strain>
    </source>
</reference>
<evidence type="ECO:0000313" key="7">
    <source>
        <dbReference type="Proteomes" id="UP000285625"/>
    </source>
</evidence>
<evidence type="ECO:0000256" key="2">
    <source>
        <dbReference type="ARBA" id="ARBA00019638"/>
    </source>
</evidence>
<sequence>MVNQYSIIKVNLNPTKGREKGKYRPCVVLSATYYNLATGFVWAVPITSRDERYPTDIKLKTKHNNITGIVDLAQIKTLDLKARDYELVDEASSLTVNAIKPILISLLCLK</sequence>
<evidence type="ECO:0000256" key="1">
    <source>
        <dbReference type="ARBA" id="ARBA00007521"/>
    </source>
</evidence>
<evidence type="ECO:0000256" key="5">
    <source>
        <dbReference type="ARBA" id="ARBA00032054"/>
    </source>
</evidence>
<dbReference type="EMBL" id="QXVO01000042">
    <property type="protein sequence ID" value="RIO43493.1"/>
    <property type="molecule type" value="Genomic_DNA"/>
</dbReference>
<dbReference type="GO" id="GO:0016075">
    <property type="term" value="P:rRNA catabolic process"/>
    <property type="evidence" value="ECO:0007669"/>
    <property type="project" value="TreeGrafter"/>
</dbReference>
<dbReference type="SUPFAM" id="SSF50118">
    <property type="entry name" value="Cell growth inhibitor/plasmid maintenance toxic component"/>
    <property type="match status" value="1"/>
</dbReference>
<proteinExistence type="inferred from homology"/>
<dbReference type="Gene3D" id="2.30.30.110">
    <property type="match status" value="1"/>
</dbReference>
<evidence type="ECO:0000256" key="3">
    <source>
        <dbReference type="ARBA" id="ARBA00022649"/>
    </source>
</evidence>
<dbReference type="Pfam" id="PF02452">
    <property type="entry name" value="PemK_toxin"/>
    <property type="match status" value="1"/>
</dbReference>
<dbReference type="InterPro" id="IPR011067">
    <property type="entry name" value="Plasmid_toxin/cell-grow_inhib"/>
</dbReference>
<dbReference type="GO" id="GO:0006402">
    <property type="term" value="P:mRNA catabolic process"/>
    <property type="evidence" value="ECO:0007669"/>
    <property type="project" value="TreeGrafter"/>
</dbReference>
<dbReference type="RefSeq" id="WP_119635783.1">
    <property type="nucleotide sequence ID" value="NZ_JAHCNS010000011.1"/>
</dbReference>
<organism evidence="6 7">
    <name type="scientific">Staphylococcus hyicus</name>
    <dbReference type="NCBI Taxonomy" id="1284"/>
    <lineage>
        <taxon>Bacteria</taxon>
        <taxon>Bacillati</taxon>
        <taxon>Bacillota</taxon>
        <taxon>Bacilli</taxon>
        <taxon>Bacillales</taxon>
        <taxon>Staphylococcaceae</taxon>
        <taxon>Staphylococcus</taxon>
    </lineage>
</organism>
<accession>A0A418JGR3</accession>
<dbReference type="GO" id="GO:0004521">
    <property type="term" value="F:RNA endonuclease activity"/>
    <property type="evidence" value="ECO:0007669"/>
    <property type="project" value="TreeGrafter"/>
</dbReference>
<dbReference type="PANTHER" id="PTHR33988">
    <property type="entry name" value="ENDORIBONUCLEASE MAZF-RELATED"/>
    <property type="match status" value="1"/>
</dbReference>
<dbReference type="Proteomes" id="UP000285625">
    <property type="component" value="Unassembled WGS sequence"/>
</dbReference>
<dbReference type="GO" id="GO:0003677">
    <property type="term" value="F:DNA binding"/>
    <property type="evidence" value="ECO:0007669"/>
    <property type="project" value="InterPro"/>
</dbReference>
<comment type="similarity">
    <text evidence="1">Belongs to the PemK/MazF family.</text>
</comment>
<name>A0A418JGR3_STAHY</name>
<keyword evidence="3" id="KW-1277">Toxin-antitoxin system</keyword>
<dbReference type="InterPro" id="IPR003477">
    <property type="entry name" value="PemK-like"/>
</dbReference>
<gene>
    <name evidence="6" type="ORF">BUZ57_10795</name>
</gene>
<protein>
    <recommendedName>
        <fullName evidence="2">Endoribonuclease MazF</fullName>
    </recommendedName>
    <alternativeName>
        <fullName evidence="4">Toxin MazF</fullName>
    </alternativeName>
    <alternativeName>
        <fullName evidence="5">mRNA interferase MazF</fullName>
    </alternativeName>
</protein>
<evidence type="ECO:0000313" key="6">
    <source>
        <dbReference type="EMBL" id="RIO43493.1"/>
    </source>
</evidence>